<evidence type="ECO:0000313" key="2">
    <source>
        <dbReference type="Proteomes" id="UP000600918"/>
    </source>
</evidence>
<sequence length="135" mass="15994">MKYAESQCYANVFKCKFETRTRTSVYTPSRFETPNGRLRDARIDRKFYKSKRQEEYHHIKIWKPTGEIRGGFYDFPFRRYRLRKISIHNSHSTADRSNSSSSSSTTTLVGQRKCLVLNENISGIKNRRDLNQTPF</sequence>
<proteinExistence type="predicted"/>
<keyword evidence="2" id="KW-1185">Reference proteome</keyword>
<evidence type="ECO:0000313" key="1">
    <source>
        <dbReference type="EMBL" id="KAF7415832.1"/>
    </source>
</evidence>
<comment type="caution">
    <text evidence="1">The sequence shown here is derived from an EMBL/GenBank/DDBJ whole genome shotgun (WGS) entry which is preliminary data.</text>
</comment>
<dbReference type="AlphaFoldDB" id="A0A834NQU2"/>
<gene>
    <name evidence="1" type="ORF">H0235_012424</name>
</gene>
<protein>
    <submittedName>
        <fullName evidence="1">Uncharacterized protein</fullName>
    </submittedName>
</protein>
<organism evidence="1 2">
    <name type="scientific">Vespula pensylvanica</name>
    <name type="common">Western yellow jacket</name>
    <name type="synonym">Wasp</name>
    <dbReference type="NCBI Taxonomy" id="30213"/>
    <lineage>
        <taxon>Eukaryota</taxon>
        <taxon>Metazoa</taxon>
        <taxon>Ecdysozoa</taxon>
        <taxon>Arthropoda</taxon>
        <taxon>Hexapoda</taxon>
        <taxon>Insecta</taxon>
        <taxon>Pterygota</taxon>
        <taxon>Neoptera</taxon>
        <taxon>Endopterygota</taxon>
        <taxon>Hymenoptera</taxon>
        <taxon>Apocrita</taxon>
        <taxon>Aculeata</taxon>
        <taxon>Vespoidea</taxon>
        <taxon>Vespidae</taxon>
        <taxon>Vespinae</taxon>
        <taxon>Vespula</taxon>
    </lineage>
</organism>
<accession>A0A834NQU2</accession>
<reference evidence="1" key="1">
    <citation type="journal article" date="2020" name="G3 (Bethesda)">
        <title>High-Quality Assemblies for Three Invasive Social Wasps from the &lt;i&gt;Vespula&lt;/i&gt; Genus.</title>
        <authorList>
            <person name="Harrop T.W.R."/>
            <person name="Guhlin J."/>
            <person name="McLaughlin G.M."/>
            <person name="Permina E."/>
            <person name="Stockwell P."/>
            <person name="Gilligan J."/>
            <person name="Le Lec M.F."/>
            <person name="Gruber M.A.M."/>
            <person name="Quinn O."/>
            <person name="Lovegrove M."/>
            <person name="Duncan E.J."/>
            <person name="Remnant E.J."/>
            <person name="Van Eeckhoven J."/>
            <person name="Graham B."/>
            <person name="Knapp R.A."/>
            <person name="Langford K.W."/>
            <person name="Kronenberg Z."/>
            <person name="Press M.O."/>
            <person name="Eacker S.M."/>
            <person name="Wilson-Rankin E.E."/>
            <person name="Purcell J."/>
            <person name="Lester P.J."/>
            <person name="Dearden P.K."/>
        </authorList>
    </citation>
    <scope>NUCLEOTIDE SEQUENCE</scope>
    <source>
        <strain evidence="1">Volc-1</strain>
    </source>
</reference>
<dbReference type="Proteomes" id="UP000600918">
    <property type="component" value="Unassembled WGS sequence"/>
</dbReference>
<dbReference type="EMBL" id="JACSDY010000011">
    <property type="protein sequence ID" value="KAF7415832.1"/>
    <property type="molecule type" value="Genomic_DNA"/>
</dbReference>
<name>A0A834NQU2_VESPE</name>